<evidence type="ECO:0000256" key="5">
    <source>
        <dbReference type="ARBA" id="ARBA00023027"/>
    </source>
</evidence>
<evidence type="ECO:0000256" key="7">
    <source>
        <dbReference type="ARBA" id="ARBA00023268"/>
    </source>
</evidence>
<evidence type="ECO:0000256" key="9">
    <source>
        <dbReference type="ARBA" id="ARBA00047712"/>
    </source>
</evidence>
<dbReference type="InterPro" id="IPR020396">
    <property type="entry name" value="NADH_UbQ_OxRdtase_CS"/>
</dbReference>
<evidence type="ECO:0000313" key="12">
    <source>
        <dbReference type="EMBL" id="MDS0293210.1"/>
    </source>
</evidence>
<dbReference type="PROSITE" id="PS00542">
    <property type="entry name" value="COMPLEX1_30K"/>
    <property type="match status" value="1"/>
</dbReference>
<proteinExistence type="inferred from homology"/>
<comment type="subcellular location">
    <subcellularLocation>
        <location evidence="1">Cell membrane</location>
        <topology evidence="1">Peripheral membrane protein</topology>
    </subcellularLocation>
</comment>
<dbReference type="RefSeq" id="WP_310927029.1">
    <property type="nucleotide sequence ID" value="NZ_JAMQOQ010000001.1"/>
</dbReference>
<dbReference type="InterPro" id="IPR001135">
    <property type="entry name" value="NADH_Q_OxRdtase_suD"/>
</dbReference>
<feature type="domain" description="NADH:ubiquinone oxidoreductase 30kDa subunit" evidence="10">
    <location>
        <begin position="45"/>
        <end position="161"/>
    </location>
</feature>
<dbReference type="InterPro" id="IPR029014">
    <property type="entry name" value="NiFe-Hase_large"/>
</dbReference>
<dbReference type="Gene3D" id="3.30.460.80">
    <property type="entry name" value="NADH:ubiquinone oxidoreductase, 30kDa subunit"/>
    <property type="match status" value="1"/>
</dbReference>
<dbReference type="Proteomes" id="UP001254813">
    <property type="component" value="Unassembled WGS sequence"/>
</dbReference>
<dbReference type="InterPro" id="IPR022885">
    <property type="entry name" value="NDH1_su_D/H"/>
</dbReference>
<keyword evidence="4" id="KW-1003">Cell membrane</keyword>
<dbReference type="Pfam" id="PF00346">
    <property type="entry name" value="Complex1_49kDa"/>
    <property type="match status" value="1"/>
</dbReference>
<evidence type="ECO:0000256" key="1">
    <source>
        <dbReference type="ARBA" id="ARBA00004202"/>
    </source>
</evidence>
<dbReference type="PANTHER" id="PTHR11993">
    <property type="entry name" value="NADH-UBIQUINONE OXIDOREDUCTASE 49 KDA SUBUNIT"/>
    <property type="match status" value="1"/>
</dbReference>
<dbReference type="EMBL" id="JAMQOQ010000001">
    <property type="protein sequence ID" value="MDS0293210.1"/>
    <property type="molecule type" value="Genomic_DNA"/>
</dbReference>
<name>A0ABU2FXG6_9EURY</name>
<comment type="subunit">
    <text evidence="8">NDH-1 is composed of 13 different subunits. Subunits NuoB, CD, E, F, and G constitute the peripheral sector of the complex.</text>
</comment>
<comment type="catalytic activity">
    <reaction evidence="9">
        <text>a quinone + NADH + 5 H(+)(in) = a quinol + NAD(+) + 4 H(+)(out)</text>
        <dbReference type="Rhea" id="RHEA:57888"/>
        <dbReference type="ChEBI" id="CHEBI:15378"/>
        <dbReference type="ChEBI" id="CHEBI:24646"/>
        <dbReference type="ChEBI" id="CHEBI:57540"/>
        <dbReference type="ChEBI" id="CHEBI:57945"/>
        <dbReference type="ChEBI" id="CHEBI:132124"/>
    </reaction>
</comment>
<evidence type="ECO:0000256" key="4">
    <source>
        <dbReference type="ARBA" id="ARBA00022475"/>
    </source>
</evidence>
<organism evidence="12 13">
    <name type="scientific">Halogeometricum luteum</name>
    <dbReference type="NCBI Taxonomy" id="2950537"/>
    <lineage>
        <taxon>Archaea</taxon>
        <taxon>Methanobacteriati</taxon>
        <taxon>Methanobacteriota</taxon>
        <taxon>Stenosarchaea group</taxon>
        <taxon>Halobacteria</taxon>
        <taxon>Halobacteriales</taxon>
        <taxon>Haloferacaceae</taxon>
        <taxon>Halogeometricum</taxon>
    </lineage>
</organism>
<gene>
    <name evidence="12" type="ORF">NDI79_03365</name>
</gene>
<dbReference type="Gene3D" id="1.10.645.10">
    <property type="entry name" value="Cytochrome-c3 Hydrogenase, chain B"/>
    <property type="match status" value="1"/>
</dbReference>
<evidence type="ECO:0000313" key="13">
    <source>
        <dbReference type="Proteomes" id="UP001254813"/>
    </source>
</evidence>
<dbReference type="Pfam" id="PF00329">
    <property type="entry name" value="Complex1_30kDa"/>
    <property type="match status" value="1"/>
</dbReference>
<evidence type="ECO:0000256" key="8">
    <source>
        <dbReference type="ARBA" id="ARBA00038617"/>
    </source>
</evidence>
<keyword evidence="6" id="KW-0472">Membrane</keyword>
<reference evidence="12 13" key="1">
    <citation type="submission" date="2022-06" db="EMBL/GenBank/DDBJ databases">
        <title>Halogeometricum sp. a new haloarchaeum isolate from saline soil.</title>
        <authorList>
            <person name="Strakova D."/>
            <person name="Galisteo C."/>
            <person name="Sanchez-Porro C."/>
            <person name="Ventosa A."/>
        </authorList>
    </citation>
    <scope>NUCLEOTIDE SEQUENCE [LARGE SCALE GENOMIC DNA]</scope>
    <source>
        <strain evidence="13">S3BR25-2</strain>
    </source>
</reference>
<comment type="caution">
    <text evidence="12">The sequence shown here is derived from an EMBL/GenBank/DDBJ whole genome shotgun (WGS) entry which is preliminary data.</text>
</comment>
<dbReference type="InterPro" id="IPR037232">
    <property type="entry name" value="NADH_quin_OxRdtase_su_C/D-like"/>
</dbReference>
<evidence type="ECO:0000256" key="2">
    <source>
        <dbReference type="ARBA" id="ARBA00010019"/>
    </source>
</evidence>
<dbReference type="InterPro" id="IPR001268">
    <property type="entry name" value="NADH_UbQ_OxRdtase_30kDa_su"/>
</dbReference>
<evidence type="ECO:0000259" key="10">
    <source>
        <dbReference type="Pfam" id="PF00329"/>
    </source>
</evidence>
<keyword evidence="5" id="KW-0520">NAD</keyword>
<accession>A0ABU2FXG6</accession>
<keyword evidence="3" id="KW-0813">Transport</keyword>
<keyword evidence="13" id="KW-1185">Reference proteome</keyword>
<keyword evidence="7" id="KW-0511">Multifunctional enzyme</keyword>
<dbReference type="PANTHER" id="PTHR11993:SF10">
    <property type="entry name" value="NADH DEHYDROGENASE [UBIQUINONE] IRON-SULFUR PROTEIN 2, MITOCHONDRIAL"/>
    <property type="match status" value="1"/>
</dbReference>
<dbReference type="HAMAP" id="MF_01358">
    <property type="entry name" value="NDH1_NuoD"/>
    <property type="match status" value="1"/>
</dbReference>
<sequence length="557" mass="63823">MSLEKPRDEQSNAVAAKPTTGEEIADLLGDLVIGRDDHVNAPGFVIRPTDVQETLFRLRDDAGFDHLSNVTAEEREDRYETIYHLTSYDDRRREVSVVVPTAKDDPRSQSASAVFRTADWHEREAYDLIGIEYDDHPDLRRILLPDTWQGHPLSKDFDQRRPQVVTLKEWANPLADDHRDSEGETMYLNIGPHHPATHGVLHVRTVLDGEQVADVDPDIGYLHRCEEQMCQNKTYRHQIMPYPDRWDYASAGLLNEWAYARAAEDLNDIEVPEYAQIIRTMSAELCRICSHMLAVGTFALDVYGDFTAIFMYAMRDREKIQNILEDLTGQRMMFNYFRLGGVVWDLPEPREEFFEKIRDFLDDLPGALEEYHDLISGNEILQLRTIDTGVLPTEVAKSYGATGPVARASGVDYDLRRDDPYGYYDELDWDVITDDGCDNYSRLLCRMREVEESAKIIEQCVDLLEDWPEEERTIQSNVPRTLRPEDDTEIYRAVEGAKGELGIYIRADGTDKPGRFKIRSPCFSNLQTLPEISNGEYIPDMIASLGSLDIILGEVDR</sequence>
<feature type="domain" description="NADH-quinone oxidoreductase subunit D" evidence="11">
    <location>
        <begin position="307"/>
        <end position="557"/>
    </location>
</feature>
<dbReference type="SUPFAM" id="SSF143243">
    <property type="entry name" value="Nqo5-like"/>
    <property type="match status" value="1"/>
</dbReference>
<comment type="similarity">
    <text evidence="2">In the C-terminal section; belongs to the complex I 49 kDa subunit family.</text>
</comment>
<protein>
    <submittedName>
        <fullName evidence="12">NADH-quinone oxidoreductase subunit D</fullName>
    </submittedName>
</protein>
<evidence type="ECO:0000256" key="3">
    <source>
        <dbReference type="ARBA" id="ARBA00022448"/>
    </source>
</evidence>
<evidence type="ECO:0000259" key="11">
    <source>
        <dbReference type="Pfam" id="PF00346"/>
    </source>
</evidence>
<dbReference type="SUPFAM" id="SSF56762">
    <property type="entry name" value="HydB/Nqo4-like"/>
    <property type="match status" value="1"/>
</dbReference>
<evidence type="ECO:0000256" key="6">
    <source>
        <dbReference type="ARBA" id="ARBA00023136"/>
    </source>
</evidence>
<dbReference type="NCBIfam" id="NF004739">
    <property type="entry name" value="PRK06075.1"/>
    <property type="match status" value="1"/>
</dbReference>